<evidence type="ECO:0000256" key="1">
    <source>
        <dbReference type="SAM" id="SignalP"/>
    </source>
</evidence>
<sequence>MDVNKRICIYIFFISILLGTMANAQEKVSAEDILSKMTPEQKIRELNGIDNYKSHIFKDLIHTGLTGKSIHTPSGGNKKLGIPYPILGRWT</sequence>
<proteinExistence type="predicted"/>
<name>A0A9W6B481_9FLAO</name>
<accession>A0A9W6B481</accession>
<dbReference type="AlphaFoldDB" id="A0A9W6B481"/>
<dbReference type="EMBL" id="BRVP01000007">
    <property type="protein sequence ID" value="GLB52195.1"/>
    <property type="molecule type" value="Genomic_DNA"/>
</dbReference>
<evidence type="ECO:0008006" key="4">
    <source>
        <dbReference type="Google" id="ProtNLM"/>
    </source>
</evidence>
<organism evidence="2 3">
    <name type="scientific">Neptunitalea chrysea</name>
    <dbReference type="NCBI Taxonomy" id="1647581"/>
    <lineage>
        <taxon>Bacteria</taxon>
        <taxon>Pseudomonadati</taxon>
        <taxon>Bacteroidota</taxon>
        <taxon>Flavobacteriia</taxon>
        <taxon>Flavobacteriales</taxon>
        <taxon>Flavobacteriaceae</taxon>
        <taxon>Neptunitalea</taxon>
    </lineage>
</organism>
<feature type="chain" id="PRO_5040934227" description="Beta-glucosidase" evidence="1">
    <location>
        <begin position="25"/>
        <end position="91"/>
    </location>
</feature>
<evidence type="ECO:0000313" key="2">
    <source>
        <dbReference type="EMBL" id="GLB52195.1"/>
    </source>
</evidence>
<keyword evidence="3" id="KW-1185">Reference proteome</keyword>
<keyword evidence="1" id="KW-0732">Signal</keyword>
<protein>
    <recommendedName>
        <fullName evidence="4">Beta-glucosidase</fullName>
    </recommendedName>
</protein>
<reference evidence="2" key="1">
    <citation type="submission" date="2022-07" db="EMBL/GenBank/DDBJ databases">
        <title>Taxonomy of Novel Oxalotrophic and Methylotrophic Bacteria.</title>
        <authorList>
            <person name="Sahin N."/>
            <person name="Tani A."/>
        </authorList>
    </citation>
    <scope>NUCLEOTIDE SEQUENCE</scope>
    <source>
        <strain evidence="2">AM327</strain>
    </source>
</reference>
<dbReference type="Proteomes" id="UP001143545">
    <property type="component" value="Unassembled WGS sequence"/>
</dbReference>
<evidence type="ECO:0000313" key="3">
    <source>
        <dbReference type="Proteomes" id="UP001143545"/>
    </source>
</evidence>
<comment type="caution">
    <text evidence="2">The sequence shown here is derived from an EMBL/GenBank/DDBJ whole genome shotgun (WGS) entry which is preliminary data.</text>
</comment>
<feature type="signal peptide" evidence="1">
    <location>
        <begin position="1"/>
        <end position="24"/>
    </location>
</feature>
<gene>
    <name evidence="2" type="ORF">NBRC110019_12340</name>
</gene>